<dbReference type="Proteomes" id="UP000248326">
    <property type="component" value="Unassembled WGS sequence"/>
</dbReference>
<name>A0A318SLV7_9DEIO</name>
<sequence length="184" mass="19978">MRKNLGLGILFAVVTGGSVVVAAQQAKITKNFEAFDPLCQQDLRKSATVALLIRKLADVSRLRGAQARDPKDLLGEMAQQRLIGTSINKALLLAYDRRSIDAKTVLTFAADVANGRADFSGNVDDALRVLKASFIRYDMLEAFIPKNELVNNCAIAKFIGQNMNELIASYGASATRTSLGERTD</sequence>
<comment type="caution">
    <text evidence="2">The sequence shown here is derived from an EMBL/GenBank/DDBJ whole genome shotgun (WGS) entry which is preliminary data.</text>
</comment>
<keyword evidence="3" id="KW-1185">Reference proteome</keyword>
<feature type="signal peptide" evidence="1">
    <location>
        <begin position="1"/>
        <end position="22"/>
    </location>
</feature>
<dbReference type="AlphaFoldDB" id="A0A318SLV7"/>
<accession>A0A318SLV7</accession>
<dbReference type="RefSeq" id="WP_110885230.1">
    <property type="nucleotide sequence ID" value="NZ_QJSX01000002.1"/>
</dbReference>
<feature type="chain" id="PRO_5016412776" evidence="1">
    <location>
        <begin position="23"/>
        <end position="184"/>
    </location>
</feature>
<reference evidence="2 3" key="1">
    <citation type="submission" date="2018-06" db="EMBL/GenBank/DDBJ databases">
        <title>Genomic Encyclopedia of Type Strains, Phase IV (KMG-IV): sequencing the most valuable type-strain genomes for metagenomic binning, comparative biology and taxonomic classification.</title>
        <authorList>
            <person name="Goeker M."/>
        </authorList>
    </citation>
    <scope>NUCLEOTIDE SEQUENCE [LARGE SCALE GENOMIC DNA]</scope>
    <source>
        <strain evidence="2 3">DSM 18048</strain>
    </source>
</reference>
<evidence type="ECO:0000313" key="2">
    <source>
        <dbReference type="EMBL" id="PYE55663.1"/>
    </source>
</evidence>
<keyword evidence="1" id="KW-0732">Signal</keyword>
<organism evidence="2 3">
    <name type="scientific">Deinococcus yavapaiensis KR-236</name>
    <dbReference type="NCBI Taxonomy" id="694435"/>
    <lineage>
        <taxon>Bacteria</taxon>
        <taxon>Thermotogati</taxon>
        <taxon>Deinococcota</taxon>
        <taxon>Deinococci</taxon>
        <taxon>Deinococcales</taxon>
        <taxon>Deinococcaceae</taxon>
        <taxon>Deinococcus</taxon>
    </lineage>
</organism>
<evidence type="ECO:0000256" key="1">
    <source>
        <dbReference type="SAM" id="SignalP"/>
    </source>
</evidence>
<protein>
    <submittedName>
        <fullName evidence="2">Uncharacterized protein</fullName>
    </submittedName>
</protein>
<evidence type="ECO:0000313" key="3">
    <source>
        <dbReference type="Proteomes" id="UP000248326"/>
    </source>
</evidence>
<gene>
    <name evidence="2" type="ORF">DES52_10226</name>
</gene>
<dbReference type="EMBL" id="QJSX01000002">
    <property type="protein sequence ID" value="PYE55663.1"/>
    <property type="molecule type" value="Genomic_DNA"/>
</dbReference>
<proteinExistence type="predicted"/>